<dbReference type="AlphaFoldDB" id="A0A1Y3YRJ1"/>
<dbReference type="Proteomes" id="UP000195386">
    <property type="component" value="Unassembled WGS sequence"/>
</dbReference>
<organism evidence="1 2">
    <name type="scientific">Bacteroides clarus</name>
    <dbReference type="NCBI Taxonomy" id="626929"/>
    <lineage>
        <taxon>Bacteria</taxon>
        <taxon>Pseudomonadati</taxon>
        <taxon>Bacteroidota</taxon>
        <taxon>Bacteroidia</taxon>
        <taxon>Bacteroidales</taxon>
        <taxon>Bacteroidaceae</taxon>
        <taxon>Bacteroides</taxon>
    </lineage>
</organism>
<protein>
    <recommendedName>
        <fullName evidence="3">Bacteriophage abortive infection AbiH</fullName>
    </recommendedName>
</protein>
<evidence type="ECO:0008006" key="3">
    <source>
        <dbReference type="Google" id="ProtNLM"/>
    </source>
</evidence>
<evidence type="ECO:0000313" key="1">
    <source>
        <dbReference type="EMBL" id="OUO00435.1"/>
    </source>
</evidence>
<accession>A0A1Y3YRJ1</accession>
<dbReference type="Pfam" id="PF14253">
    <property type="entry name" value="AbiH"/>
    <property type="match status" value="1"/>
</dbReference>
<name>A0A1Y3YRJ1_9BACE</name>
<evidence type="ECO:0000313" key="2">
    <source>
        <dbReference type="Proteomes" id="UP000195386"/>
    </source>
</evidence>
<gene>
    <name evidence="1" type="ORF">B5F97_11890</name>
</gene>
<comment type="caution">
    <text evidence="1">The sequence shown here is derived from an EMBL/GenBank/DDBJ whole genome shotgun (WGS) entry which is preliminary data.</text>
</comment>
<dbReference type="InterPro" id="IPR025935">
    <property type="entry name" value="AbiH"/>
</dbReference>
<proteinExistence type="predicted"/>
<reference evidence="2" key="1">
    <citation type="submission" date="2017-04" db="EMBL/GenBank/DDBJ databases">
        <title>Function of individual gut microbiota members based on whole genome sequencing of pure cultures obtained from chicken caecum.</title>
        <authorList>
            <person name="Medvecky M."/>
            <person name="Cejkova D."/>
            <person name="Polansky O."/>
            <person name="Karasova D."/>
            <person name="Kubasova T."/>
            <person name="Cizek A."/>
            <person name="Rychlik I."/>
        </authorList>
    </citation>
    <scope>NUCLEOTIDE SEQUENCE [LARGE SCALE GENOMIC DNA]</scope>
    <source>
        <strain evidence="2">An43</strain>
    </source>
</reference>
<sequence>MNVMGNTNNNPSIILVIGNGFDLDLGLNTSYKAFIDKMYLNTQHPESTNTLIDSMIEKYKEAKWIDIELFLRDYALSYENKDIEENRNVELEYKKLSSDLNMFMSQYKYFDNKRNYLGKYIYNVGSISSKLLKWISVQSNSRVYSFNYTNLNDIACSLNEQQNLNIKDLDIRYIHGETCSSYDGRIAPIIVGIDDINVKEEFRCMIKSAHSSYNSGIISDLSNSTHVIFFGFGMGKTDHSYFRNFFKSIEKGKLNTLISIFNISDSSVFYGQLVNMGIDVAKIRECSNIHFYCVNDNGLNDFYGRTGVN</sequence>
<dbReference type="EMBL" id="NFII01000011">
    <property type="protein sequence ID" value="OUO00435.1"/>
    <property type="molecule type" value="Genomic_DNA"/>
</dbReference>